<dbReference type="PANTHER" id="PTHR34706:SF1">
    <property type="entry name" value="VWFA DOMAIN-CONTAINING PROTEIN"/>
    <property type="match status" value="1"/>
</dbReference>
<dbReference type="AlphaFoldDB" id="A0AA40BB32"/>
<dbReference type="EMBL" id="JAUKUA010000001">
    <property type="protein sequence ID" value="KAK0730844.1"/>
    <property type="molecule type" value="Genomic_DNA"/>
</dbReference>
<comment type="caution">
    <text evidence="3">The sequence shown here is derived from an EMBL/GenBank/DDBJ whole genome shotgun (WGS) entry which is preliminary data.</text>
</comment>
<dbReference type="SUPFAM" id="SSF53474">
    <property type="entry name" value="alpha/beta-Hydrolases"/>
    <property type="match status" value="1"/>
</dbReference>
<evidence type="ECO:0000313" key="3">
    <source>
        <dbReference type="EMBL" id="KAK0730844.1"/>
    </source>
</evidence>
<dbReference type="SUPFAM" id="SSF53300">
    <property type="entry name" value="vWA-like"/>
    <property type="match status" value="1"/>
</dbReference>
<evidence type="ECO:0000256" key="1">
    <source>
        <dbReference type="SAM" id="MobiDB-lite"/>
    </source>
</evidence>
<feature type="domain" description="VWFA" evidence="2">
    <location>
        <begin position="489"/>
        <end position="698"/>
    </location>
</feature>
<sequence>MIRDVYLTFAVRNLPLGTTENDVYDHITRKHHSAKPTVGSLIREPNRRALQTIVTIRQHAEWKCKMLREEIKERKFRPARPATNVRESDLDVDDEFLGVTTVAEHENPQFDMYFIHGLGGHAFTTWCNDTAVPQMWPKDFFPNDVKAKPLDPKDPTGPHLAGRFSIIGYHADALTSWSATMTIEKAAQELLTNLSVDRPEGCKRPMFFACHSLGGLVTCQALIHALHEDPKRPGQQEDYKKIFFQDGECLVKGIFFFGTPFAGSRLAVFLSVLVKVFGGNGELIDSLKHKSDQLGDIVGKFNQILSHPETKIPILLAYEKHPMRGVGFVTDHNSAVGSFDAEPIGIDGDHRSMVKFATAHEVSYKLVSEKMIRYIQRSLPAAPHRSETMDSTSSLPPYPGPPQSITGTSPPPYEGFWSFPGGIEGSPTAIDSPAPSLPLRQEPEAVNMRPKPNSPVQPAAPPIKFSDLVQTQRGGREDHNKLTRLRMFDTVFIIDDTGSMAETYDEPGARSKWSDLIESLRYIVDIVCRYDKDGVDVHFLCSDHMDESGITDGQEIMDLLNRVGPDEVGGGTYFSQQLWGILTSYLDRFEEWKAGMKDRSRSKGPKMLNLIVVTDGAADDKEDVENVIVEAAKRLDKLGALPYQVGIQFLQIGKDEDAAQWLEELDDSLKGEHGVRDIVDTRPWDHPREIGKPLQERLAQILLGAIDRSQDGNGTVEV</sequence>
<accession>A0AA40BB32</accession>
<keyword evidence="4" id="KW-1185">Reference proteome</keyword>
<protein>
    <recommendedName>
        <fullName evidence="2">VWFA domain-containing protein</fullName>
    </recommendedName>
</protein>
<feature type="region of interest" description="Disordered" evidence="1">
    <location>
        <begin position="381"/>
        <end position="435"/>
    </location>
</feature>
<dbReference type="InterPro" id="IPR036465">
    <property type="entry name" value="vWFA_dom_sf"/>
</dbReference>
<dbReference type="PROSITE" id="PS50234">
    <property type="entry name" value="VWFA"/>
    <property type="match status" value="1"/>
</dbReference>
<dbReference type="Gene3D" id="3.40.50.410">
    <property type="entry name" value="von Willebrand factor, type A domain"/>
    <property type="match status" value="1"/>
</dbReference>
<proteinExistence type="predicted"/>
<dbReference type="Gene3D" id="3.40.50.1820">
    <property type="entry name" value="alpha/beta hydrolase"/>
    <property type="match status" value="1"/>
</dbReference>
<dbReference type="PANTHER" id="PTHR34706">
    <property type="entry name" value="SLR1338 PROTEIN"/>
    <property type="match status" value="1"/>
</dbReference>
<name>A0AA40BB32_9PEZI</name>
<dbReference type="Proteomes" id="UP001172102">
    <property type="component" value="Unassembled WGS sequence"/>
</dbReference>
<dbReference type="InterPro" id="IPR029058">
    <property type="entry name" value="AB_hydrolase_fold"/>
</dbReference>
<organism evidence="3 4">
    <name type="scientific">Lasiosphaeris hirsuta</name>
    <dbReference type="NCBI Taxonomy" id="260670"/>
    <lineage>
        <taxon>Eukaryota</taxon>
        <taxon>Fungi</taxon>
        <taxon>Dikarya</taxon>
        <taxon>Ascomycota</taxon>
        <taxon>Pezizomycotina</taxon>
        <taxon>Sordariomycetes</taxon>
        <taxon>Sordariomycetidae</taxon>
        <taxon>Sordariales</taxon>
        <taxon>Lasiosphaeriaceae</taxon>
        <taxon>Lasiosphaeris</taxon>
    </lineage>
</organism>
<gene>
    <name evidence="3" type="ORF">B0H67DRAFT_528030</name>
</gene>
<evidence type="ECO:0000259" key="2">
    <source>
        <dbReference type="PROSITE" id="PS50234"/>
    </source>
</evidence>
<reference evidence="3" key="1">
    <citation type="submission" date="2023-06" db="EMBL/GenBank/DDBJ databases">
        <title>Genome-scale phylogeny and comparative genomics of the fungal order Sordariales.</title>
        <authorList>
            <consortium name="Lawrence Berkeley National Laboratory"/>
            <person name="Hensen N."/>
            <person name="Bonometti L."/>
            <person name="Westerberg I."/>
            <person name="Brannstrom I.O."/>
            <person name="Guillou S."/>
            <person name="Cros-Aarteil S."/>
            <person name="Calhoun S."/>
            <person name="Haridas S."/>
            <person name="Kuo A."/>
            <person name="Mondo S."/>
            <person name="Pangilinan J."/>
            <person name="Riley R."/>
            <person name="Labutti K."/>
            <person name="Andreopoulos B."/>
            <person name="Lipzen A."/>
            <person name="Chen C."/>
            <person name="Yanf M."/>
            <person name="Daum C."/>
            <person name="Ng V."/>
            <person name="Clum A."/>
            <person name="Steindorff A."/>
            <person name="Ohm R."/>
            <person name="Martin F."/>
            <person name="Silar P."/>
            <person name="Natvig D."/>
            <person name="Lalanne C."/>
            <person name="Gautier V."/>
            <person name="Ament-Velasquez S.L."/>
            <person name="Kruys A."/>
            <person name="Hutchinson M.I."/>
            <person name="Powell A.J."/>
            <person name="Barry K."/>
            <person name="Miller A.N."/>
            <person name="Grigoriev I.V."/>
            <person name="Debuchy R."/>
            <person name="Gladieux P."/>
            <person name="Thoren M.H."/>
            <person name="Johannesson H."/>
        </authorList>
    </citation>
    <scope>NUCLEOTIDE SEQUENCE</scope>
    <source>
        <strain evidence="3">SMH4607-1</strain>
    </source>
</reference>
<evidence type="ECO:0000313" key="4">
    <source>
        <dbReference type="Proteomes" id="UP001172102"/>
    </source>
</evidence>
<dbReference type="InterPro" id="IPR002035">
    <property type="entry name" value="VWF_A"/>
</dbReference>